<evidence type="ECO:0000256" key="2">
    <source>
        <dbReference type="ARBA" id="ARBA00022692"/>
    </source>
</evidence>
<dbReference type="InterPro" id="IPR011701">
    <property type="entry name" value="MFS"/>
</dbReference>
<keyword evidence="3 5" id="KW-1133">Transmembrane helix</keyword>
<dbReference type="PANTHER" id="PTHR23514:SF13">
    <property type="entry name" value="INNER MEMBRANE PROTEIN YBJJ"/>
    <property type="match status" value="1"/>
</dbReference>
<dbReference type="InterPro" id="IPR036259">
    <property type="entry name" value="MFS_trans_sf"/>
</dbReference>
<feature type="transmembrane region" description="Helical" evidence="5">
    <location>
        <begin position="31"/>
        <end position="52"/>
    </location>
</feature>
<dbReference type="GO" id="GO:0016020">
    <property type="term" value="C:membrane"/>
    <property type="evidence" value="ECO:0007669"/>
    <property type="project" value="UniProtKB-SubCell"/>
</dbReference>
<protein>
    <submittedName>
        <fullName evidence="7">MFS transporter</fullName>
    </submittedName>
</protein>
<feature type="transmembrane region" description="Helical" evidence="5">
    <location>
        <begin position="282"/>
        <end position="305"/>
    </location>
</feature>
<feature type="domain" description="Major facilitator superfamily (MFS) profile" evidence="6">
    <location>
        <begin position="1"/>
        <end position="367"/>
    </location>
</feature>
<feature type="transmembrane region" description="Helical" evidence="5">
    <location>
        <begin position="81"/>
        <end position="102"/>
    </location>
</feature>
<dbReference type="RefSeq" id="WP_138087906.1">
    <property type="nucleotide sequence ID" value="NZ_VAUV01000015.1"/>
</dbReference>
<proteinExistence type="predicted"/>
<feature type="transmembrane region" description="Helical" evidence="5">
    <location>
        <begin position="59"/>
        <end position="75"/>
    </location>
</feature>
<keyword evidence="8" id="KW-1185">Reference proteome</keyword>
<dbReference type="AlphaFoldDB" id="A0A5R8KA77"/>
<dbReference type="InterPro" id="IPR051788">
    <property type="entry name" value="MFS_Transporter"/>
</dbReference>
<feature type="transmembrane region" description="Helical" evidence="5">
    <location>
        <begin position="150"/>
        <end position="166"/>
    </location>
</feature>
<evidence type="ECO:0000256" key="3">
    <source>
        <dbReference type="ARBA" id="ARBA00022989"/>
    </source>
</evidence>
<accession>A0A5R8KA77</accession>
<evidence type="ECO:0000313" key="8">
    <source>
        <dbReference type="Proteomes" id="UP000306196"/>
    </source>
</evidence>
<dbReference type="EMBL" id="VAUV01000015">
    <property type="protein sequence ID" value="TLD69220.1"/>
    <property type="molecule type" value="Genomic_DNA"/>
</dbReference>
<feature type="transmembrane region" description="Helical" evidence="5">
    <location>
        <begin position="317"/>
        <end position="339"/>
    </location>
</feature>
<comment type="caution">
    <text evidence="7">The sequence shown here is derived from an EMBL/GenBank/DDBJ whole genome shotgun (WGS) entry which is preliminary data.</text>
</comment>
<organism evidence="7 8">
    <name type="scientific">Phragmitibacter flavus</name>
    <dbReference type="NCBI Taxonomy" id="2576071"/>
    <lineage>
        <taxon>Bacteria</taxon>
        <taxon>Pseudomonadati</taxon>
        <taxon>Verrucomicrobiota</taxon>
        <taxon>Verrucomicrobiia</taxon>
        <taxon>Verrucomicrobiales</taxon>
        <taxon>Verrucomicrobiaceae</taxon>
        <taxon>Phragmitibacter</taxon>
    </lineage>
</organism>
<dbReference type="Proteomes" id="UP000306196">
    <property type="component" value="Unassembled WGS sequence"/>
</dbReference>
<keyword evidence="2 5" id="KW-0812">Transmembrane</keyword>
<sequence>MFFLNGLLFATWVSRIPLIQKRLDLTHSQLGLSLLAIALGAVITMPLSGWLVDRISSRRVLLIFAIPFCLAPPFLAIAPNIYWLSFVLFLFGAGHGALDVAMNTQAFEVEKHQQRPLMSSFHAMFSTGGLAGAGSGAAIAAIGWSPFQHFSAASAAMIVLFATNYPHFVHTQHHQSVKVESAPKKGFALPPGSLLILGLMAIAVLITEGAMADWSAVYLLRNLGSSEAVAAAGYAAFSLTMALGRFSGDTLIARFGNESVVRTSGILATIGLGLTVATPYPILTLAGLAVVGAGLAIVVPVIFSAAAKTPGVETGRALATVTTMGYFGFLIGPPLIGFIADLTNLRFSLGLLILTSLIATVLARQVRR</sequence>
<dbReference type="CDD" id="cd17393">
    <property type="entry name" value="MFS_MosC_like"/>
    <property type="match status" value="1"/>
</dbReference>
<comment type="subcellular location">
    <subcellularLocation>
        <location evidence="1">Membrane</location>
        <topology evidence="1">Multi-pass membrane protein</topology>
    </subcellularLocation>
</comment>
<dbReference type="PROSITE" id="PS50850">
    <property type="entry name" value="MFS"/>
    <property type="match status" value="1"/>
</dbReference>
<feature type="transmembrane region" description="Helical" evidence="5">
    <location>
        <begin position="259"/>
        <end position="276"/>
    </location>
</feature>
<feature type="transmembrane region" description="Helical" evidence="5">
    <location>
        <begin position="123"/>
        <end position="144"/>
    </location>
</feature>
<feature type="transmembrane region" description="Helical" evidence="5">
    <location>
        <begin position="345"/>
        <end position="363"/>
    </location>
</feature>
<name>A0A5R8KA77_9BACT</name>
<feature type="transmembrane region" description="Helical" evidence="5">
    <location>
        <begin position="187"/>
        <end position="208"/>
    </location>
</feature>
<keyword evidence="4 5" id="KW-0472">Membrane</keyword>
<dbReference type="GO" id="GO:0022857">
    <property type="term" value="F:transmembrane transporter activity"/>
    <property type="evidence" value="ECO:0007669"/>
    <property type="project" value="InterPro"/>
</dbReference>
<gene>
    <name evidence="7" type="ORF">FEM03_19170</name>
</gene>
<evidence type="ECO:0000256" key="5">
    <source>
        <dbReference type="SAM" id="Phobius"/>
    </source>
</evidence>
<evidence type="ECO:0000313" key="7">
    <source>
        <dbReference type="EMBL" id="TLD69220.1"/>
    </source>
</evidence>
<evidence type="ECO:0000256" key="1">
    <source>
        <dbReference type="ARBA" id="ARBA00004141"/>
    </source>
</evidence>
<reference evidence="7 8" key="1">
    <citation type="submission" date="2019-05" db="EMBL/GenBank/DDBJ databases">
        <title>Verrucobacter flavum gen. nov., sp. nov. a new member of the family Verrucomicrobiaceae.</title>
        <authorList>
            <person name="Szuroczki S."/>
            <person name="Abbaszade G."/>
            <person name="Szabo A."/>
            <person name="Felfoldi T."/>
            <person name="Schumann P."/>
            <person name="Boka K."/>
            <person name="Keki Z."/>
            <person name="Toumi M."/>
            <person name="Toth E."/>
        </authorList>
    </citation>
    <scope>NUCLEOTIDE SEQUENCE [LARGE SCALE GENOMIC DNA]</scope>
    <source>
        <strain evidence="7 8">MG-N-17</strain>
    </source>
</reference>
<dbReference type="PANTHER" id="PTHR23514">
    <property type="entry name" value="BYPASS OF STOP CODON PROTEIN 6"/>
    <property type="match status" value="1"/>
</dbReference>
<evidence type="ECO:0000256" key="4">
    <source>
        <dbReference type="ARBA" id="ARBA00023136"/>
    </source>
</evidence>
<dbReference type="OrthoDB" id="9809599at2"/>
<feature type="transmembrane region" description="Helical" evidence="5">
    <location>
        <begin position="228"/>
        <end position="247"/>
    </location>
</feature>
<dbReference type="InterPro" id="IPR020846">
    <property type="entry name" value="MFS_dom"/>
</dbReference>
<dbReference type="SUPFAM" id="SSF103473">
    <property type="entry name" value="MFS general substrate transporter"/>
    <property type="match status" value="1"/>
</dbReference>
<dbReference type="Pfam" id="PF07690">
    <property type="entry name" value="MFS_1"/>
    <property type="match status" value="2"/>
</dbReference>
<evidence type="ECO:0000259" key="6">
    <source>
        <dbReference type="PROSITE" id="PS50850"/>
    </source>
</evidence>
<dbReference type="Gene3D" id="1.20.1250.20">
    <property type="entry name" value="MFS general substrate transporter like domains"/>
    <property type="match status" value="2"/>
</dbReference>